<dbReference type="Pfam" id="PF03235">
    <property type="entry name" value="GmrSD_N"/>
    <property type="match status" value="1"/>
</dbReference>
<dbReference type="STRING" id="619304.SAMN05421760_101211"/>
<dbReference type="InterPro" id="IPR004919">
    <property type="entry name" value="GmrSD_N"/>
</dbReference>
<reference evidence="3" key="1">
    <citation type="submission" date="2017-01" db="EMBL/GenBank/DDBJ databases">
        <authorList>
            <person name="Varghese N."/>
            <person name="Submissions S."/>
        </authorList>
    </citation>
    <scope>NUCLEOTIDE SEQUENCE [LARGE SCALE GENOMIC DNA]</scope>
    <source>
        <strain evidence="3">DSM 22306</strain>
    </source>
</reference>
<evidence type="ECO:0000313" key="2">
    <source>
        <dbReference type="EMBL" id="SIS41240.1"/>
    </source>
</evidence>
<dbReference type="OrthoDB" id="7802453at2"/>
<dbReference type="PANTHER" id="PTHR39639:SF1">
    <property type="entry name" value="DUF262 DOMAIN-CONTAINING PROTEIN"/>
    <property type="match status" value="1"/>
</dbReference>
<accession>A0A1N7IVZ5</accession>
<dbReference type="RefSeq" id="WP_054339823.1">
    <property type="nucleotide sequence ID" value="NZ_FTOE01000001.1"/>
</dbReference>
<evidence type="ECO:0000313" key="3">
    <source>
        <dbReference type="Proteomes" id="UP000185999"/>
    </source>
</evidence>
<organism evidence="2 3">
    <name type="scientific">Neptunomonas antarctica</name>
    <dbReference type="NCBI Taxonomy" id="619304"/>
    <lineage>
        <taxon>Bacteria</taxon>
        <taxon>Pseudomonadati</taxon>
        <taxon>Pseudomonadota</taxon>
        <taxon>Gammaproteobacteria</taxon>
        <taxon>Oceanospirillales</taxon>
        <taxon>Oceanospirillaceae</taxon>
        <taxon>Neptunomonas</taxon>
    </lineage>
</organism>
<gene>
    <name evidence="2" type="ORF">SAMN05421760_101211</name>
</gene>
<evidence type="ECO:0000259" key="1">
    <source>
        <dbReference type="Pfam" id="PF03235"/>
    </source>
</evidence>
<name>A0A1N7IVZ5_9GAMM</name>
<proteinExistence type="predicted"/>
<keyword evidence="3" id="KW-1185">Reference proteome</keyword>
<dbReference type="AlphaFoldDB" id="A0A1N7IVZ5"/>
<protein>
    <submittedName>
        <fullName evidence="2">Uncharacterized conserved protein, contains ParB-like and HNH nuclease domains</fullName>
    </submittedName>
</protein>
<dbReference type="EMBL" id="FTOE01000001">
    <property type="protein sequence ID" value="SIS41240.1"/>
    <property type="molecule type" value="Genomic_DNA"/>
</dbReference>
<dbReference type="PANTHER" id="PTHR39639">
    <property type="entry name" value="CHROMOSOME 16, WHOLE GENOME SHOTGUN SEQUENCE"/>
    <property type="match status" value="1"/>
</dbReference>
<feature type="domain" description="GmrSD restriction endonucleases N-terminal" evidence="1">
    <location>
        <begin position="193"/>
        <end position="358"/>
    </location>
</feature>
<sequence length="524" mass="59251">MNTRELTPDELEKTEVLNQSGITYALLFLTDNGLKKSILDATVPIAQLLKSKHIHDYDSQSFGTEHKVMLPCIILSKSLREETTASLYRANGRGDTRFWPGRFHLFASPEQVFALFVENSNIVVLNLSDGQPLNATDGSDFSEILDRINYDSSEFIGVADFGEETQVIDPVSSELDEPSRFEVSSYGWDSDVEGLVKRLNRGDIKLPRFQRGFVWSPVEQSRFIESLILGLPVPNIFLALDRITKNLNIVDGQQRLKTLQRYLGGKFALSNSKKIHEDLRGCYYNRNVAKGAKSKVLEDADERTLSDSILHSIVIKPDPSSDSPEYGQEYNNAVVQIFRRLNTSGKALQPQEVRSCIFYGPLDELLHDLNKNESWRSLFGPEHSRYKDVETILRFLALYENVENYKAPMPSFLDKYMEDNRNMEADKILELHQLFERITSLLLNACGESLFRTGGTLLLSKFDAVTVGFAKAIASGSVFENKEINSKIELLLDDQDYVDSTAEFINDTGNVIKRVNAAIRIFKG</sequence>
<dbReference type="Proteomes" id="UP000185999">
    <property type="component" value="Unassembled WGS sequence"/>
</dbReference>